<keyword evidence="2" id="KW-0472">Membrane</keyword>
<comment type="caution">
    <text evidence="3">The sequence shown here is derived from an EMBL/GenBank/DDBJ whole genome shotgun (WGS) entry which is preliminary data.</text>
</comment>
<reference evidence="3 4" key="1">
    <citation type="submission" date="2015-12" db="EMBL/GenBank/DDBJ databases">
        <title>Dictyostelia acquired genes for synthesis and detection of signals that induce cell-type specialization by lateral gene transfer from prokaryotes.</title>
        <authorList>
            <person name="Gloeckner G."/>
            <person name="Schaap P."/>
        </authorList>
    </citation>
    <scope>NUCLEOTIDE SEQUENCE [LARGE SCALE GENOMIC DNA]</scope>
    <source>
        <strain evidence="3 4">TK</strain>
    </source>
</reference>
<dbReference type="InParanoid" id="A0A151ZCG5"/>
<keyword evidence="2" id="KW-1133">Transmembrane helix</keyword>
<protein>
    <submittedName>
        <fullName evidence="3">Uncharacterized protein</fullName>
    </submittedName>
</protein>
<keyword evidence="4" id="KW-1185">Reference proteome</keyword>
<organism evidence="3 4">
    <name type="scientific">Tieghemostelium lacteum</name>
    <name type="common">Slime mold</name>
    <name type="synonym">Dictyostelium lacteum</name>
    <dbReference type="NCBI Taxonomy" id="361077"/>
    <lineage>
        <taxon>Eukaryota</taxon>
        <taxon>Amoebozoa</taxon>
        <taxon>Evosea</taxon>
        <taxon>Eumycetozoa</taxon>
        <taxon>Dictyostelia</taxon>
        <taxon>Dictyosteliales</taxon>
        <taxon>Raperosteliaceae</taxon>
        <taxon>Tieghemostelium</taxon>
    </lineage>
</organism>
<name>A0A151ZCG5_TIELA</name>
<dbReference type="AlphaFoldDB" id="A0A151ZCG5"/>
<gene>
    <name evidence="3" type="ORF">DLAC_07401</name>
</gene>
<evidence type="ECO:0000313" key="3">
    <source>
        <dbReference type="EMBL" id="KYQ91629.1"/>
    </source>
</evidence>
<feature type="region of interest" description="Disordered" evidence="1">
    <location>
        <begin position="50"/>
        <end position="71"/>
    </location>
</feature>
<feature type="compositionally biased region" description="Polar residues" evidence="1">
    <location>
        <begin position="51"/>
        <end position="66"/>
    </location>
</feature>
<feature type="transmembrane region" description="Helical" evidence="2">
    <location>
        <begin position="6"/>
        <end position="22"/>
    </location>
</feature>
<evidence type="ECO:0000256" key="2">
    <source>
        <dbReference type="SAM" id="Phobius"/>
    </source>
</evidence>
<sequence>MIYTLFFVIFFLNALVALIRFFKKILNLLDDSDVSYDTDSSFEEVLEASSLHPQPSLSNTRTSRNYETTTNTKRTENTITTVTVKICKILTTTSSSLSTTSTTTFITST</sequence>
<evidence type="ECO:0000313" key="4">
    <source>
        <dbReference type="Proteomes" id="UP000076078"/>
    </source>
</evidence>
<evidence type="ECO:0000256" key="1">
    <source>
        <dbReference type="SAM" id="MobiDB-lite"/>
    </source>
</evidence>
<dbReference type="EMBL" id="LODT01000034">
    <property type="protein sequence ID" value="KYQ91629.1"/>
    <property type="molecule type" value="Genomic_DNA"/>
</dbReference>
<proteinExistence type="predicted"/>
<accession>A0A151ZCG5</accession>
<keyword evidence="2" id="KW-0812">Transmembrane</keyword>
<dbReference type="Proteomes" id="UP000076078">
    <property type="component" value="Unassembled WGS sequence"/>
</dbReference>